<evidence type="ECO:0000256" key="3">
    <source>
        <dbReference type="ARBA" id="ARBA00022989"/>
    </source>
</evidence>
<keyword evidence="6" id="KW-0732">Signal</keyword>
<reference evidence="9" key="1">
    <citation type="submission" date="2018-06" db="EMBL/GenBank/DDBJ databases">
        <title>Genome assembly of Danube salmon.</title>
        <authorList>
            <person name="Macqueen D.J."/>
            <person name="Gundappa M.K."/>
        </authorList>
    </citation>
    <scope>NUCLEOTIDE SEQUENCE [LARGE SCALE GENOMIC DNA]</scope>
</reference>
<evidence type="ECO:0000256" key="5">
    <source>
        <dbReference type="SAM" id="Phobius"/>
    </source>
</evidence>
<dbReference type="Ensembl" id="ENSHHUT00000043257.1">
    <property type="protein sequence ID" value="ENSHHUP00000041661.1"/>
    <property type="gene ID" value="ENSHHUG00000025732.1"/>
</dbReference>
<protein>
    <recommendedName>
        <fullName evidence="7">Ion transport domain-containing protein</fullName>
    </recommendedName>
</protein>
<dbReference type="GO" id="GO:0045956">
    <property type="term" value="P:positive regulation of calcium ion-dependent exocytosis"/>
    <property type="evidence" value="ECO:0007669"/>
    <property type="project" value="TreeGrafter"/>
</dbReference>
<dbReference type="Pfam" id="PF00520">
    <property type="entry name" value="Ion_trans"/>
    <property type="match status" value="1"/>
</dbReference>
<evidence type="ECO:0000313" key="8">
    <source>
        <dbReference type="Ensembl" id="ENSHHUP00000041661.1"/>
    </source>
</evidence>
<keyword evidence="4 5" id="KW-0472">Membrane</keyword>
<reference evidence="8" key="3">
    <citation type="submission" date="2025-09" db="UniProtKB">
        <authorList>
            <consortium name="Ensembl"/>
        </authorList>
    </citation>
    <scope>IDENTIFICATION</scope>
</reference>
<dbReference type="PANTHER" id="PTHR10037">
    <property type="entry name" value="VOLTAGE-GATED CATION CHANNEL CALCIUM AND SODIUM"/>
    <property type="match status" value="1"/>
</dbReference>
<evidence type="ECO:0000256" key="1">
    <source>
        <dbReference type="ARBA" id="ARBA00004141"/>
    </source>
</evidence>
<dbReference type="Gene3D" id="1.10.287.70">
    <property type="match status" value="1"/>
</dbReference>
<evidence type="ECO:0000256" key="2">
    <source>
        <dbReference type="ARBA" id="ARBA00022692"/>
    </source>
</evidence>
<feature type="signal peptide" evidence="6">
    <location>
        <begin position="1"/>
        <end position="17"/>
    </location>
</feature>
<dbReference type="PANTHER" id="PTHR10037:SF209">
    <property type="entry name" value="VOLTAGE-DEPENDENT T-TYPE CALCIUM CHANNEL SUBUNIT ALPHA"/>
    <property type="match status" value="1"/>
</dbReference>
<dbReference type="GO" id="GO:0005248">
    <property type="term" value="F:voltage-gated sodium channel activity"/>
    <property type="evidence" value="ECO:0007669"/>
    <property type="project" value="TreeGrafter"/>
</dbReference>
<dbReference type="Proteomes" id="UP000314982">
    <property type="component" value="Unassembled WGS sequence"/>
</dbReference>
<dbReference type="AlphaFoldDB" id="A0A4W5MRI0"/>
<accession>A0A4W5MRI0</accession>
<dbReference type="GO" id="GO:0043005">
    <property type="term" value="C:neuron projection"/>
    <property type="evidence" value="ECO:0007669"/>
    <property type="project" value="TreeGrafter"/>
</dbReference>
<keyword evidence="2 5" id="KW-0812">Transmembrane</keyword>
<dbReference type="SUPFAM" id="SSF81324">
    <property type="entry name" value="Voltage-gated potassium channels"/>
    <property type="match status" value="1"/>
</dbReference>
<dbReference type="InterPro" id="IPR005821">
    <property type="entry name" value="Ion_trans_dom"/>
</dbReference>
<dbReference type="GO" id="GO:0001518">
    <property type="term" value="C:voltage-gated sodium channel complex"/>
    <property type="evidence" value="ECO:0007669"/>
    <property type="project" value="TreeGrafter"/>
</dbReference>
<keyword evidence="9" id="KW-1185">Reference proteome</keyword>
<proteinExistence type="predicted"/>
<dbReference type="GeneTree" id="ENSGT00940000159664"/>
<dbReference type="GO" id="GO:0008332">
    <property type="term" value="F:low voltage-gated calcium channel activity"/>
    <property type="evidence" value="ECO:0007669"/>
    <property type="project" value="TreeGrafter"/>
</dbReference>
<dbReference type="GO" id="GO:0070509">
    <property type="term" value="P:calcium ion import"/>
    <property type="evidence" value="ECO:0007669"/>
    <property type="project" value="TreeGrafter"/>
</dbReference>
<evidence type="ECO:0000256" key="6">
    <source>
        <dbReference type="SAM" id="SignalP"/>
    </source>
</evidence>
<evidence type="ECO:0000259" key="7">
    <source>
        <dbReference type="Pfam" id="PF00520"/>
    </source>
</evidence>
<feature type="transmembrane region" description="Helical" evidence="5">
    <location>
        <begin position="96"/>
        <end position="118"/>
    </location>
</feature>
<organism evidence="8 9">
    <name type="scientific">Hucho hucho</name>
    <name type="common">huchen</name>
    <dbReference type="NCBI Taxonomy" id="62062"/>
    <lineage>
        <taxon>Eukaryota</taxon>
        <taxon>Metazoa</taxon>
        <taxon>Chordata</taxon>
        <taxon>Craniata</taxon>
        <taxon>Vertebrata</taxon>
        <taxon>Euteleostomi</taxon>
        <taxon>Actinopterygii</taxon>
        <taxon>Neopterygii</taxon>
        <taxon>Teleostei</taxon>
        <taxon>Protacanthopterygii</taxon>
        <taxon>Salmoniformes</taxon>
        <taxon>Salmonidae</taxon>
        <taxon>Salmoninae</taxon>
        <taxon>Hucho</taxon>
    </lineage>
</organism>
<feature type="domain" description="Ion transport" evidence="7">
    <location>
        <begin position="68"/>
        <end position="146"/>
    </location>
</feature>
<feature type="transmembrane region" description="Helical" evidence="5">
    <location>
        <begin position="54"/>
        <end position="76"/>
    </location>
</feature>
<reference evidence="8" key="2">
    <citation type="submission" date="2025-08" db="UniProtKB">
        <authorList>
            <consortium name="Ensembl"/>
        </authorList>
    </citation>
    <scope>IDENTIFICATION</scope>
</reference>
<dbReference type="GO" id="GO:0086010">
    <property type="term" value="P:membrane depolarization during action potential"/>
    <property type="evidence" value="ECO:0007669"/>
    <property type="project" value="TreeGrafter"/>
</dbReference>
<evidence type="ECO:0000256" key="4">
    <source>
        <dbReference type="ARBA" id="ARBA00023136"/>
    </source>
</evidence>
<feature type="chain" id="PRO_5021234786" description="Ion transport domain-containing protein" evidence="6">
    <location>
        <begin position="18"/>
        <end position="151"/>
    </location>
</feature>
<dbReference type="InterPro" id="IPR043203">
    <property type="entry name" value="VGCC_Ca_Na"/>
</dbReference>
<comment type="subcellular location">
    <subcellularLocation>
        <location evidence="1">Membrane</location>
        <topology evidence="1">Multi-pass membrane protein</topology>
    </subcellularLocation>
</comment>
<evidence type="ECO:0000313" key="9">
    <source>
        <dbReference type="Proteomes" id="UP000314982"/>
    </source>
</evidence>
<sequence>MLSLSLILHLSLSPSLSLSLSNPPSLPPSLSFPISISPPISLSFSLSLHPSFSLSLHLSGSIPLPLSHCFSFYRVISRAPGLKLVVETLITSLKPIGNIVLICCAFFIIFGILGVQLFKGKFFYCFGPDVKNITNKSDCLQANYKWVHHKY</sequence>
<keyword evidence="3 5" id="KW-1133">Transmembrane helix</keyword>
<dbReference type="STRING" id="62062.ENSHHUP00000041661"/>
<name>A0A4W5MRI0_9TELE</name>